<keyword evidence="14" id="KW-1185">Reference proteome</keyword>
<dbReference type="CDD" id="cd12152">
    <property type="entry name" value="F1-ATPase_delta"/>
    <property type="match status" value="1"/>
</dbReference>
<evidence type="ECO:0000256" key="8">
    <source>
        <dbReference type="ARBA" id="ARBA00023310"/>
    </source>
</evidence>
<evidence type="ECO:0000256" key="3">
    <source>
        <dbReference type="ARBA" id="ARBA00005712"/>
    </source>
</evidence>
<name>A0ABZ2KJH3_9BACT</name>
<comment type="function">
    <text evidence="1 9">Produces ATP from ADP in the presence of a proton gradient across the membrane.</text>
</comment>
<evidence type="ECO:0000256" key="1">
    <source>
        <dbReference type="ARBA" id="ARBA00003543"/>
    </source>
</evidence>
<sequence length="175" mass="18657">MAENKIELEIVTPRGRALTASVDEVTAPSVNGELGVLPGHLPLLAALQSGVVSYRVSGEQKKCAVGPGFAEIGPEKLLILTDEFCEREGLDPVPLRKELAEIDAQLDKLIAESTVEAPAAAQRRELAARENWIAAQLELYGDPPAPTLRTEEFGPTPPPADENGGDESSGTKHEK</sequence>
<evidence type="ECO:0000256" key="4">
    <source>
        <dbReference type="ARBA" id="ARBA00022448"/>
    </source>
</evidence>
<keyword evidence="9" id="KW-0375">Hydrogen ion transport</keyword>
<dbReference type="Pfam" id="PF02823">
    <property type="entry name" value="ATP-synt_DE_N"/>
    <property type="match status" value="1"/>
</dbReference>
<keyword evidence="7 9" id="KW-0139">CF(1)</keyword>
<evidence type="ECO:0000313" key="13">
    <source>
        <dbReference type="EMBL" id="WXA98820.1"/>
    </source>
</evidence>
<dbReference type="PANTHER" id="PTHR13822">
    <property type="entry name" value="ATP SYNTHASE DELTA/EPSILON CHAIN"/>
    <property type="match status" value="1"/>
</dbReference>
<dbReference type="SUPFAM" id="SSF51344">
    <property type="entry name" value="Epsilon subunit of F1F0-ATP synthase N-terminal domain"/>
    <property type="match status" value="1"/>
</dbReference>
<evidence type="ECO:0000256" key="2">
    <source>
        <dbReference type="ARBA" id="ARBA00004184"/>
    </source>
</evidence>
<dbReference type="InterPro" id="IPR001469">
    <property type="entry name" value="ATP_synth_F1_dsu/esu"/>
</dbReference>
<evidence type="ECO:0000256" key="6">
    <source>
        <dbReference type="ARBA" id="ARBA00023136"/>
    </source>
</evidence>
<accession>A0ABZ2KJH3</accession>
<dbReference type="PANTHER" id="PTHR13822:SF10">
    <property type="entry name" value="ATP SYNTHASE EPSILON CHAIN, CHLOROPLASTIC"/>
    <property type="match status" value="1"/>
</dbReference>
<keyword evidence="6 9" id="KW-0472">Membrane</keyword>
<dbReference type="HAMAP" id="MF_00530">
    <property type="entry name" value="ATP_synth_epsil_bac"/>
    <property type="match status" value="1"/>
</dbReference>
<keyword evidence="8 9" id="KW-0066">ATP synthesis</keyword>
<dbReference type="EMBL" id="CP089982">
    <property type="protein sequence ID" value="WXA98820.1"/>
    <property type="molecule type" value="Genomic_DNA"/>
</dbReference>
<feature type="region of interest" description="Disordered" evidence="11">
    <location>
        <begin position="139"/>
        <end position="175"/>
    </location>
</feature>
<reference evidence="13 14" key="1">
    <citation type="submission" date="2021-12" db="EMBL/GenBank/DDBJ databases">
        <title>Discovery of the Pendulisporaceae a myxobacterial family with distinct sporulation behavior and unique specialized metabolism.</title>
        <authorList>
            <person name="Garcia R."/>
            <person name="Popoff A."/>
            <person name="Bader C.D."/>
            <person name="Loehr J."/>
            <person name="Walesch S."/>
            <person name="Walt C."/>
            <person name="Boldt J."/>
            <person name="Bunk B."/>
            <person name="Haeckl F.J.F.P.J."/>
            <person name="Gunesch A.P."/>
            <person name="Birkelbach J."/>
            <person name="Nuebel U."/>
            <person name="Pietschmann T."/>
            <person name="Bach T."/>
            <person name="Mueller R."/>
        </authorList>
    </citation>
    <scope>NUCLEOTIDE SEQUENCE [LARGE SCALE GENOMIC DNA]</scope>
    <source>
        <strain evidence="13 14">MSr12523</strain>
    </source>
</reference>
<gene>
    <name evidence="9 13" type="primary">atpC</name>
    <name evidence="13" type="ORF">LZC95_18580</name>
</gene>
<keyword evidence="4 9" id="KW-0813">Transport</keyword>
<evidence type="ECO:0000313" key="14">
    <source>
        <dbReference type="Proteomes" id="UP001379533"/>
    </source>
</evidence>
<evidence type="ECO:0000256" key="5">
    <source>
        <dbReference type="ARBA" id="ARBA00023065"/>
    </source>
</evidence>
<dbReference type="Gene3D" id="2.60.15.10">
    <property type="entry name" value="F0F1 ATP synthase delta/epsilon subunit, N-terminal"/>
    <property type="match status" value="1"/>
</dbReference>
<keyword evidence="9" id="KW-1003">Cell membrane</keyword>
<evidence type="ECO:0000256" key="10">
    <source>
        <dbReference type="RuleBase" id="RU003656"/>
    </source>
</evidence>
<evidence type="ECO:0000259" key="12">
    <source>
        <dbReference type="Pfam" id="PF02823"/>
    </source>
</evidence>
<evidence type="ECO:0000256" key="7">
    <source>
        <dbReference type="ARBA" id="ARBA00023196"/>
    </source>
</evidence>
<dbReference type="RefSeq" id="WP_394849440.1">
    <property type="nucleotide sequence ID" value="NZ_CP089982.1"/>
</dbReference>
<organism evidence="13 14">
    <name type="scientific">Pendulispora brunnea</name>
    <dbReference type="NCBI Taxonomy" id="2905690"/>
    <lineage>
        <taxon>Bacteria</taxon>
        <taxon>Pseudomonadati</taxon>
        <taxon>Myxococcota</taxon>
        <taxon>Myxococcia</taxon>
        <taxon>Myxococcales</taxon>
        <taxon>Sorangiineae</taxon>
        <taxon>Pendulisporaceae</taxon>
        <taxon>Pendulispora</taxon>
    </lineage>
</organism>
<feature type="domain" description="ATP synthase F1 complex delta/epsilon subunit N-terminal" evidence="12">
    <location>
        <begin position="7"/>
        <end position="83"/>
    </location>
</feature>
<comment type="subcellular location">
    <subcellularLocation>
        <location evidence="9">Cell membrane</location>
        <topology evidence="9">Peripheral membrane protein</topology>
    </subcellularLocation>
    <subcellularLocation>
        <location evidence="2">Endomembrane system</location>
        <topology evidence="2">Peripheral membrane protein</topology>
    </subcellularLocation>
</comment>
<comment type="subunit">
    <text evidence="9 10">F-type ATPases have 2 components, CF(1) - the catalytic core - and CF(0) - the membrane proton channel. CF(1) has five subunits: alpha(3), beta(3), gamma(1), delta(1), epsilon(1). CF(0) has three main subunits: a, b and c.</text>
</comment>
<dbReference type="NCBIfam" id="TIGR01216">
    <property type="entry name" value="ATP_synt_epsi"/>
    <property type="match status" value="1"/>
</dbReference>
<protein>
    <recommendedName>
        <fullName evidence="9">ATP synthase epsilon chain</fullName>
    </recommendedName>
    <alternativeName>
        <fullName evidence="9">ATP synthase F1 sector epsilon subunit</fullName>
    </alternativeName>
    <alternativeName>
        <fullName evidence="9">F-ATPase epsilon subunit</fullName>
    </alternativeName>
</protein>
<evidence type="ECO:0000256" key="11">
    <source>
        <dbReference type="SAM" id="MobiDB-lite"/>
    </source>
</evidence>
<keyword evidence="5 9" id="KW-0406">Ion transport</keyword>
<proteinExistence type="inferred from homology"/>
<comment type="similarity">
    <text evidence="3 9 10">Belongs to the ATPase epsilon chain family.</text>
</comment>
<dbReference type="Proteomes" id="UP001379533">
    <property type="component" value="Chromosome"/>
</dbReference>
<evidence type="ECO:0000256" key="9">
    <source>
        <dbReference type="HAMAP-Rule" id="MF_00530"/>
    </source>
</evidence>
<dbReference type="InterPro" id="IPR036771">
    <property type="entry name" value="ATPsynth_dsu/esu_N"/>
</dbReference>
<dbReference type="InterPro" id="IPR020546">
    <property type="entry name" value="ATP_synth_F1_dsu/esu_N"/>
</dbReference>